<dbReference type="PANTHER" id="PTHR43646:SF2">
    <property type="entry name" value="GLYCOSYLTRANSFERASE 2-LIKE DOMAIN-CONTAINING PROTEIN"/>
    <property type="match status" value="1"/>
</dbReference>
<dbReference type="AlphaFoldDB" id="A0AA96LF46"/>
<dbReference type="Pfam" id="PF00535">
    <property type="entry name" value="Glycos_transf_2"/>
    <property type="match status" value="1"/>
</dbReference>
<evidence type="ECO:0000256" key="2">
    <source>
        <dbReference type="ARBA" id="ARBA00022475"/>
    </source>
</evidence>
<feature type="domain" description="Glycosyltransferase 2-like" evidence="11">
    <location>
        <begin position="18"/>
        <end position="122"/>
    </location>
</feature>
<name>A0AA96LF46_9BACL</name>
<comment type="subcellular location">
    <subcellularLocation>
        <location evidence="1">Cell membrane</location>
    </subcellularLocation>
</comment>
<protein>
    <recommendedName>
        <fullName evidence="10">4,4'-diaponeurosporenoate glycosyltransferase</fullName>
    </recommendedName>
</protein>
<keyword evidence="13" id="KW-1185">Reference proteome</keyword>
<evidence type="ECO:0000313" key="12">
    <source>
        <dbReference type="EMBL" id="WNQ10955.1"/>
    </source>
</evidence>
<comment type="function">
    <text evidence="7">Catalyzes the glycosylation of 4,4'-diaponeurosporenoate, i.e. the esterification of glucose at the C1'' position with the carboxyl group of 4,4'-diaponeurosporenic acid, to form glycosyl-4,4'-diaponeurosporenoate. This is a step in the biosynthesis of staphyloxanthin, an orange pigment present in most staphylococci strains.</text>
</comment>
<evidence type="ECO:0000256" key="4">
    <source>
        <dbReference type="ARBA" id="ARBA00022679"/>
    </source>
</evidence>
<dbReference type="Proteomes" id="UP001305702">
    <property type="component" value="Chromosome"/>
</dbReference>
<dbReference type="KEGG" id="paun:MJA45_25620"/>
<evidence type="ECO:0000256" key="8">
    <source>
        <dbReference type="ARBA" id="ARBA00037904"/>
    </source>
</evidence>
<sequence>MTARFHGKYRNARHPKVSVIIPVKNEVRTLRRVIHQAYQVHPHTEVVVVANGSTDGSKQLARRMGARVYSYGHSLGLDVGRSIGARKARGRILLFTDGDIIIPAYQLRKLVRAVDNGVDVALNRYSGRPVHKIPLVKHALNLLISRPDLKGASLTTIPHALSRKAVRRIGTRKLAVPPKAHAVAAASGLRMKAVEFIEVGRTNPKKSHHQNRQRIESLIIGDHLEALGAYIRRKGQRGRHTDMGRRRGYAR</sequence>
<keyword evidence="4 12" id="KW-0808">Transferase</keyword>
<dbReference type="GO" id="GO:0005886">
    <property type="term" value="C:plasma membrane"/>
    <property type="evidence" value="ECO:0007669"/>
    <property type="project" value="UniProtKB-SubCell"/>
</dbReference>
<evidence type="ECO:0000256" key="10">
    <source>
        <dbReference type="ARBA" id="ARBA00040345"/>
    </source>
</evidence>
<evidence type="ECO:0000256" key="5">
    <source>
        <dbReference type="ARBA" id="ARBA00022746"/>
    </source>
</evidence>
<evidence type="ECO:0000259" key="11">
    <source>
        <dbReference type="Pfam" id="PF00535"/>
    </source>
</evidence>
<comment type="similarity">
    <text evidence="9">Belongs to the glycosyltransferase 2 family. CrtQ subfamily.</text>
</comment>
<dbReference type="SUPFAM" id="SSF53448">
    <property type="entry name" value="Nucleotide-diphospho-sugar transferases"/>
    <property type="match status" value="1"/>
</dbReference>
<dbReference type="RefSeq" id="WP_315604731.1">
    <property type="nucleotide sequence ID" value="NZ_CP130318.1"/>
</dbReference>
<dbReference type="InterPro" id="IPR029044">
    <property type="entry name" value="Nucleotide-diphossugar_trans"/>
</dbReference>
<gene>
    <name evidence="12" type="ORF">MJA45_25620</name>
</gene>
<evidence type="ECO:0000313" key="13">
    <source>
        <dbReference type="Proteomes" id="UP001305702"/>
    </source>
</evidence>
<evidence type="ECO:0000256" key="9">
    <source>
        <dbReference type="ARBA" id="ARBA00038120"/>
    </source>
</evidence>
<dbReference type="CDD" id="cd00761">
    <property type="entry name" value="Glyco_tranf_GTA_type"/>
    <property type="match status" value="1"/>
</dbReference>
<dbReference type="EMBL" id="CP130318">
    <property type="protein sequence ID" value="WNQ10955.1"/>
    <property type="molecule type" value="Genomic_DNA"/>
</dbReference>
<proteinExistence type="inferred from homology"/>
<organism evidence="12 13">
    <name type="scientific">Paenibacillus aurantius</name>
    <dbReference type="NCBI Taxonomy" id="2918900"/>
    <lineage>
        <taxon>Bacteria</taxon>
        <taxon>Bacillati</taxon>
        <taxon>Bacillota</taxon>
        <taxon>Bacilli</taxon>
        <taxon>Bacillales</taxon>
        <taxon>Paenibacillaceae</taxon>
        <taxon>Paenibacillus</taxon>
    </lineage>
</organism>
<evidence type="ECO:0000256" key="3">
    <source>
        <dbReference type="ARBA" id="ARBA00022676"/>
    </source>
</evidence>
<accession>A0AA96LF46</accession>
<evidence type="ECO:0000256" key="1">
    <source>
        <dbReference type="ARBA" id="ARBA00004236"/>
    </source>
</evidence>
<keyword evidence="3 12" id="KW-0328">Glycosyltransferase</keyword>
<evidence type="ECO:0000256" key="6">
    <source>
        <dbReference type="ARBA" id="ARBA00023136"/>
    </source>
</evidence>
<keyword evidence="6" id="KW-0472">Membrane</keyword>
<dbReference type="GO" id="GO:0016757">
    <property type="term" value="F:glycosyltransferase activity"/>
    <property type="evidence" value="ECO:0007669"/>
    <property type="project" value="UniProtKB-KW"/>
</dbReference>
<evidence type="ECO:0000256" key="7">
    <source>
        <dbReference type="ARBA" id="ARBA00037281"/>
    </source>
</evidence>
<keyword evidence="5" id="KW-0125">Carotenoid biosynthesis</keyword>
<comment type="pathway">
    <text evidence="8">Carotenoid biosynthesis; staphyloxanthin biosynthesis; staphyloxanthin from farnesyl diphosphate: step 4/5.</text>
</comment>
<dbReference type="PANTHER" id="PTHR43646">
    <property type="entry name" value="GLYCOSYLTRANSFERASE"/>
    <property type="match status" value="1"/>
</dbReference>
<reference evidence="12 13" key="1">
    <citation type="submission" date="2022-02" db="EMBL/GenBank/DDBJ databases">
        <title>Paenibacillus sp. MBLB1776 Whole Genome Shotgun Sequencing.</title>
        <authorList>
            <person name="Hwang C.Y."/>
            <person name="Cho E.-S."/>
            <person name="Seo M.-J."/>
        </authorList>
    </citation>
    <scope>NUCLEOTIDE SEQUENCE [LARGE SCALE GENOMIC DNA]</scope>
    <source>
        <strain evidence="12 13">MBLB1776</strain>
    </source>
</reference>
<dbReference type="InterPro" id="IPR001173">
    <property type="entry name" value="Glyco_trans_2-like"/>
</dbReference>
<keyword evidence="2" id="KW-1003">Cell membrane</keyword>
<dbReference type="Gene3D" id="3.90.550.10">
    <property type="entry name" value="Spore Coat Polysaccharide Biosynthesis Protein SpsA, Chain A"/>
    <property type="match status" value="1"/>
</dbReference>
<dbReference type="GO" id="GO:0016117">
    <property type="term" value="P:carotenoid biosynthetic process"/>
    <property type="evidence" value="ECO:0007669"/>
    <property type="project" value="UniProtKB-KW"/>
</dbReference>